<evidence type="ECO:0000313" key="1">
    <source>
        <dbReference type="EMBL" id="CAJ2678556.1"/>
    </source>
</evidence>
<name>A0ACB0MDB7_TRIPR</name>
<keyword evidence="2" id="KW-1185">Reference proteome</keyword>
<evidence type="ECO:0000313" key="2">
    <source>
        <dbReference type="Proteomes" id="UP001177021"/>
    </source>
</evidence>
<sequence length="365" mass="42065">MCAKLTLIITFARRLEIVVLSLIFFLYKHIHCSLHFPHTKTFESNINNCNIIIIIIMGATSMAHVTRYLPAGSRRELSRQKLQQYGETNLGDVEFDFLVDHCDEFQNNEMELDFEDDCEDKVNDDGFNDEESRNFWDNQLQLLQTHIYRTSSMELSIRNATKEGVEEIDRSKIECSCSRQIGVASSCPNCFMSQVSRYLQNAGFNSAICNTKWKSSHNIPSGEHTFLDVVYNTSKEKADIRVIIELNFRAQFEIGKASENYNCLVRKLPEVYVGKAERLTNIIKIMCLAAKKCLKENKMHMGPWRKQKYMQAKWLGPCKRKTSINSLSMGYSERISPKQKPKASLLTVDLLEKVPNMHYTALEVV</sequence>
<comment type="caution">
    <text evidence="1">The sequence shown here is derived from an EMBL/GenBank/DDBJ whole genome shotgun (WGS) entry which is preliminary data.</text>
</comment>
<dbReference type="EMBL" id="CASHSV030000823">
    <property type="protein sequence ID" value="CAJ2678556.1"/>
    <property type="molecule type" value="Genomic_DNA"/>
</dbReference>
<proteinExistence type="predicted"/>
<reference evidence="1" key="1">
    <citation type="submission" date="2023-10" db="EMBL/GenBank/DDBJ databases">
        <authorList>
            <person name="Rodriguez Cubillos JULIANA M."/>
            <person name="De Vega J."/>
        </authorList>
    </citation>
    <scope>NUCLEOTIDE SEQUENCE</scope>
</reference>
<organism evidence="1 2">
    <name type="scientific">Trifolium pratense</name>
    <name type="common">Red clover</name>
    <dbReference type="NCBI Taxonomy" id="57577"/>
    <lineage>
        <taxon>Eukaryota</taxon>
        <taxon>Viridiplantae</taxon>
        <taxon>Streptophyta</taxon>
        <taxon>Embryophyta</taxon>
        <taxon>Tracheophyta</taxon>
        <taxon>Spermatophyta</taxon>
        <taxon>Magnoliopsida</taxon>
        <taxon>eudicotyledons</taxon>
        <taxon>Gunneridae</taxon>
        <taxon>Pentapetalae</taxon>
        <taxon>rosids</taxon>
        <taxon>fabids</taxon>
        <taxon>Fabales</taxon>
        <taxon>Fabaceae</taxon>
        <taxon>Papilionoideae</taxon>
        <taxon>50 kb inversion clade</taxon>
        <taxon>NPAAA clade</taxon>
        <taxon>Hologalegina</taxon>
        <taxon>IRL clade</taxon>
        <taxon>Trifolieae</taxon>
        <taxon>Trifolium</taxon>
    </lineage>
</organism>
<gene>
    <name evidence="1" type="ORF">MILVUS5_LOCUS40820</name>
</gene>
<protein>
    <submittedName>
        <fullName evidence="1">Uncharacterized protein</fullName>
    </submittedName>
</protein>
<accession>A0ACB0MDB7</accession>
<dbReference type="Proteomes" id="UP001177021">
    <property type="component" value="Unassembled WGS sequence"/>
</dbReference>